<sequence length="252" mass="29045">MTQQNVQFDENGFALSSGFITVYKVDKNNLFIQSEQEWVSIDTSISPNAYLDEPLEHKDGFAIKRTENGWEYIEDHRGKTFYDTQTQEKVEIKEVGKLPENLTALQPFENCKWDSENQQWVKDIEKEKQQFKANQQALIITLKNKADELGNQLLHEYPQIEQTSFAIQKEEAIAWQKDNSHPTPVLTGIATARNLELSELVARVIRKTTAFESVTGIIAGQRQAIMDKLEKATEQAQLDEIKQEIEQWQLSI</sequence>
<organism evidence="1 2">
    <name type="scientific">Phocoenobacter uteri</name>
    <dbReference type="NCBI Taxonomy" id="146806"/>
    <lineage>
        <taxon>Bacteria</taxon>
        <taxon>Pseudomonadati</taxon>
        <taxon>Pseudomonadota</taxon>
        <taxon>Gammaproteobacteria</taxon>
        <taxon>Pasteurellales</taxon>
        <taxon>Pasteurellaceae</taxon>
        <taxon>Phocoenobacter</taxon>
    </lineage>
</organism>
<name>A0A379CA88_9PAST</name>
<evidence type="ECO:0000313" key="2">
    <source>
        <dbReference type="Proteomes" id="UP000255417"/>
    </source>
</evidence>
<accession>A0A379CA88</accession>
<evidence type="ECO:0000313" key="1">
    <source>
        <dbReference type="EMBL" id="SUB59079.1"/>
    </source>
</evidence>
<protein>
    <submittedName>
        <fullName evidence="1">Bacteriophage tail assembly protein</fullName>
    </submittedName>
</protein>
<gene>
    <name evidence="1" type="ORF">NCTC12872_01054</name>
</gene>
<dbReference type="Pfam" id="PF02413">
    <property type="entry name" value="Caudo_TAP"/>
    <property type="match status" value="1"/>
</dbReference>
<dbReference type="EMBL" id="UGTA01000001">
    <property type="protein sequence ID" value="SUB59079.1"/>
    <property type="molecule type" value="Genomic_DNA"/>
</dbReference>
<dbReference type="InterPro" id="IPR003458">
    <property type="entry name" value="Phage_T4_Gp38_tail_assem"/>
</dbReference>
<dbReference type="Proteomes" id="UP000255417">
    <property type="component" value="Unassembled WGS sequence"/>
</dbReference>
<dbReference type="RefSeq" id="WP_115315574.1">
    <property type="nucleotide sequence ID" value="NZ_LWIF01000001.1"/>
</dbReference>
<dbReference type="AlphaFoldDB" id="A0A379CA88"/>
<proteinExistence type="predicted"/>
<keyword evidence="2" id="KW-1185">Reference proteome</keyword>
<dbReference type="OrthoDB" id="5688457at2"/>
<reference evidence="1 2" key="1">
    <citation type="submission" date="2018-06" db="EMBL/GenBank/DDBJ databases">
        <authorList>
            <consortium name="Pathogen Informatics"/>
            <person name="Doyle S."/>
        </authorList>
    </citation>
    <scope>NUCLEOTIDE SEQUENCE [LARGE SCALE GENOMIC DNA]</scope>
    <source>
        <strain evidence="1 2">NCTC12872</strain>
    </source>
</reference>